<feature type="region of interest" description="Disordered" evidence="2">
    <location>
        <begin position="562"/>
        <end position="600"/>
    </location>
</feature>
<dbReference type="SUPFAM" id="SSF52266">
    <property type="entry name" value="SGNH hydrolase"/>
    <property type="match status" value="1"/>
</dbReference>
<keyword evidence="1" id="KW-0175">Coiled coil</keyword>
<feature type="region of interest" description="Disordered" evidence="2">
    <location>
        <begin position="292"/>
        <end position="356"/>
    </location>
</feature>
<reference evidence="3" key="1">
    <citation type="submission" date="2021-05" db="EMBL/GenBank/DDBJ databases">
        <authorList>
            <person name="Alioto T."/>
            <person name="Alioto T."/>
            <person name="Gomez Garrido J."/>
        </authorList>
    </citation>
    <scope>NUCLEOTIDE SEQUENCE</scope>
</reference>
<dbReference type="Gene3D" id="3.40.50.1110">
    <property type="entry name" value="SGNH hydrolase"/>
    <property type="match status" value="1"/>
</dbReference>
<feature type="compositionally biased region" description="Basic and acidic residues" evidence="2">
    <location>
        <begin position="562"/>
        <end position="597"/>
    </location>
</feature>
<dbReference type="AlphaFoldDB" id="A0A8D8RX94"/>
<dbReference type="EMBL" id="HBUF01190216">
    <property type="protein sequence ID" value="CAG6657961.1"/>
    <property type="molecule type" value="Transcribed_RNA"/>
</dbReference>
<feature type="compositionally biased region" description="Polar residues" evidence="2">
    <location>
        <begin position="292"/>
        <end position="303"/>
    </location>
</feature>
<dbReference type="InterPro" id="IPR036514">
    <property type="entry name" value="SGNH_hydro_sf"/>
</dbReference>
<feature type="compositionally biased region" description="Basic and acidic residues" evidence="2">
    <location>
        <begin position="304"/>
        <end position="356"/>
    </location>
</feature>
<proteinExistence type="predicted"/>
<sequence length="829" mass="97586">MMSRVGSMKAQTKRIKTHLQHFNNEAYILLKPEINKIEEEFKNDKLENIIAQICENWKETENNLDKMKNEYEDMTANLKEIDTEKTGLETALANYKERIKNLIDENNQQLQDSDQELNNYKNKVICLNEDIKKLQQKNEKLSKIKRMQTDEHLQTTSLENEIRKTKEDMSIMKKYEEQKNICITKLTEENKNLKFLIEEMAKTIEEKSAKILEISSMEDSTILDSTLDFTKNGMNLKLANSLLSSSMFEKTYQEELNENLNQTQTSHNTQDHNNTVIELTNHEDSINNTFTSESELSFQSANNEETRENQPTKPEKTMTINKQEDKDKQDDNKNKPINTTEKDGIAESHNPLEHGAADTNEDLKTQLNMTPIPVKQNQYEDEDNNDKKSEKTTGEQNGEAHSNKNTESLLSPEISVYIPKNLKISPTISKYKNHNIRVQTMTKFEYEITLKLEEVLYDIKVNKEKINGLEKITQCKSKQQKNRKTQIHIKEDNDDILGILCDEILLCKETLSSFGNQIHELEVLTQENILKLESHMKIIPMTQIIEEKQNYNIDTYKSTHLEQGKIMTETEKRNNKTREPESKENHTGNRNKEDRRSKTQPKKVCYFYGDSHLRYLRNILDKKEDFTNQYKVHIQINPGQGIEYIYNQINTDSTKQQLQSNNVLVISAGTNDLYKTKFHNIKNILEKMSTLEQRIILITIPPQKDPYINEDIMKLNKKIQNLVNDLPNIETLNINHFVKPEHLALDGIHLSRRAKEWLCDKIVDKIQTSTTTNQYEQEKNIHNTEPTQHQHQQQRPHQQQQHQQQWQQQRQYQQQQWQQQQQQQNQQQW</sequence>
<evidence type="ECO:0000313" key="3">
    <source>
        <dbReference type="EMBL" id="CAG6657961.1"/>
    </source>
</evidence>
<evidence type="ECO:0000256" key="1">
    <source>
        <dbReference type="SAM" id="Coils"/>
    </source>
</evidence>
<feature type="region of interest" description="Disordered" evidence="2">
    <location>
        <begin position="784"/>
        <end position="810"/>
    </location>
</feature>
<organism evidence="3">
    <name type="scientific">Cacopsylla melanoneura</name>
    <dbReference type="NCBI Taxonomy" id="428564"/>
    <lineage>
        <taxon>Eukaryota</taxon>
        <taxon>Metazoa</taxon>
        <taxon>Ecdysozoa</taxon>
        <taxon>Arthropoda</taxon>
        <taxon>Hexapoda</taxon>
        <taxon>Insecta</taxon>
        <taxon>Pterygota</taxon>
        <taxon>Neoptera</taxon>
        <taxon>Paraneoptera</taxon>
        <taxon>Hemiptera</taxon>
        <taxon>Sternorrhyncha</taxon>
        <taxon>Psylloidea</taxon>
        <taxon>Psyllidae</taxon>
        <taxon>Psyllinae</taxon>
        <taxon>Cacopsylla</taxon>
    </lineage>
</organism>
<dbReference type="CDD" id="cd00229">
    <property type="entry name" value="SGNH_hydrolase"/>
    <property type="match status" value="1"/>
</dbReference>
<feature type="compositionally biased region" description="Polar residues" evidence="2">
    <location>
        <begin position="394"/>
        <end position="407"/>
    </location>
</feature>
<feature type="compositionally biased region" description="Low complexity" evidence="2">
    <location>
        <begin position="789"/>
        <end position="810"/>
    </location>
</feature>
<evidence type="ECO:0000256" key="2">
    <source>
        <dbReference type="SAM" id="MobiDB-lite"/>
    </source>
</evidence>
<feature type="region of interest" description="Disordered" evidence="2">
    <location>
        <begin position="373"/>
        <end position="407"/>
    </location>
</feature>
<name>A0A8D8RX94_9HEMI</name>
<accession>A0A8D8RX94</accession>
<protein>
    <submittedName>
        <fullName evidence="3">Uncharacterized protein</fullName>
    </submittedName>
</protein>
<feature type="coiled-coil region" evidence="1">
    <location>
        <begin position="50"/>
        <end position="151"/>
    </location>
</feature>